<protein>
    <submittedName>
        <fullName evidence="2">Uncharacterized protein</fullName>
    </submittedName>
</protein>
<accession>A0A1Y5TQH6</accession>
<gene>
    <name evidence="2" type="ORF">ROA7023_03256</name>
</gene>
<sequence>MTSMRSMLLRPTLALTLAAAPVAGMANEGILVSDPAACQWMVDVDPELHIIRVVVDGQAMALTSIAMSGDEIDCVFADELDFDWSDWRRQITPGYCESSEHISPTVFVIESYPEVPGEIRVWQQGDDAPTVFYTCDN</sequence>
<dbReference type="EMBL" id="FWFZ01000020">
    <property type="protein sequence ID" value="SLN67711.1"/>
    <property type="molecule type" value="Genomic_DNA"/>
</dbReference>
<dbReference type="RefSeq" id="WP_159458547.1">
    <property type="nucleotide sequence ID" value="NZ_FWFZ01000020.1"/>
</dbReference>
<organism evidence="2 3">
    <name type="scientific">Roseisalinus antarcticus</name>
    <dbReference type="NCBI Taxonomy" id="254357"/>
    <lineage>
        <taxon>Bacteria</taxon>
        <taxon>Pseudomonadati</taxon>
        <taxon>Pseudomonadota</taxon>
        <taxon>Alphaproteobacteria</taxon>
        <taxon>Rhodobacterales</taxon>
        <taxon>Roseobacteraceae</taxon>
        <taxon>Roseisalinus</taxon>
    </lineage>
</organism>
<keyword evidence="3" id="KW-1185">Reference proteome</keyword>
<dbReference type="Proteomes" id="UP000193900">
    <property type="component" value="Unassembled WGS sequence"/>
</dbReference>
<feature type="signal peptide" evidence="1">
    <location>
        <begin position="1"/>
        <end position="26"/>
    </location>
</feature>
<evidence type="ECO:0000313" key="2">
    <source>
        <dbReference type="EMBL" id="SLN67711.1"/>
    </source>
</evidence>
<evidence type="ECO:0000256" key="1">
    <source>
        <dbReference type="SAM" id="SignalP"/>
    </source>
</evidence>
<reference evidence="2 3" key="1">
    <citation type="submission" date="2017-03" db="EMBL/GenBank/DDBJ databases">
        <authorList>
            <person name="Afonso C.L."/>
            <person name="Miller P.J."/>
            <person name="Scott M.A."/>
            <person name="Spackman E."/>
            <person name="Goraichik I."/>
            <person name="Dimitrov K.M."/>
            <person name="Suarez D.L."/>
            <person name="Swayne D.E."/>
        </authorList>
    </citation>
    <scope>NUCLEOTIDE SEQUENCE [LARGE SCALE GENOMIC DNA]</scope>
    <source>
        <strain evidence="2 3">CECT 7023</strain>
    </source>
</reference>
<proteinExistence type="predicted"/>
<dbReference type="OrthoDB" id="7876097at2"/>
<dbReference type="AlphaFoldDB" id="A0A1Y5TQH6"/>
<name>A0A1Y5TQH6_9RHOB</name>
<evidence type="ECO:0000313" key="3">
    <source>
        <dbReference type="Proteomes" id="UP000193900"/>
    </source>
</evidence>
<feature type="chain" id="PRO_5013391624" evidence="1">
    <location>
        <begin position="27"/>
        <end position="137"/>
    </location>
</feature>
<keyword evidence="1" id="KW-0732">Signal</keyword>